<evidence type="ECO:0000313" key="7">
    <source>
        <dbReference type="Proteomes" id="UP000315295"/>
    </source>
</evidence>
<dbReference type="PANTHER" id="PTHR23012">
    <property type="entry name" value="RING/FYVE/PHD ZINC FINGER DOMAIN-CONTAINING"/>
    <property type="match status" value="1"/>
</dbReference>
<evidence type="ECO:0000256" key="3">
    <source>
        <dbReference type="ARBA" id="ARBA00022833"/>
    </source>
</evidence>
<dbReference type="EMBL" id="VIEB01000615">
    <property type="protein sequence ID" value="TQD84923.1"/>
    <property type="molecule type" value="Genomic_DNA"/>
</dbReference>
<evidence type="ECO:0000256" key="2">
    <source>
        <dbReference type="ARBA" id="ARBA00022771"/>
    </source>
</evidence>
<dbReference type="GO" id="GO:0016567">
    <property type="term" value="P:protein ubiquitination"/>
    <property type="evidence" value="ECO:0007669"/>
    <property type="project" value="TreeGrafter"/>
</dbReference>
<dbReference type="GO" id="GO:0008270">
    <property type="term" value="F:zinc ion binding"/>
    <property type="evidence" value="ECO:0007669"/>
    <property type="project" value="UniProtKB-KW"/>
</dbReference>
<comment type="caution">
    <text evidence="6">The sequence shown here is derived from an EMBL/GenBank/DDBJ whole genome shotgun (WGS) entry which is preliminary data.</text>
</comment>
<feature type="region of interest" description="Disordered" evidence="4">
    <location>
        <begin position="1"/>
        <end position="21"/>
    </location>
</feature>
<dbReference type="GO" id="GO:0016020">
    <property type="term" value="C:membrane"/>
    <property type="evidence" value="ECO:0007669"/>
    <property type="project" value="TreeGrafter"/>
</dbReference>
<keyword evidence="1" id="KW-0479">Metal-binding</keyword>
<keyword evidence="2" id="KW-0863">Zinc-finger</keyword>
<dbReference type="InterPro" id="IPR013083">
    <property type="entry name" value="Znf_RING/FYVE/PHD"/>
</dbReference>
<gene>
    <name evidence="6" type="ORF">C1H46_029536</name>
</gene>
<dbReference type="GO" id="GO:0004842">
    <property type="term" value="F:ubiquitin-protein transferase activity"/>
    <property type="evidence" value="ECO:0007669"/>
    <property type="project" value="TreeGrafter"/>
</dbReference>
<dbReference type="Proteomes" id="UP000315295">
    <property type="component" value="Unassembled WGS sequence"/>
</dbReference>
<dbReference type="STRING" id="106549.A0A540LEM1"/>
<dbReference type="PANTHER" id="PTHR23012:SF93">
    <property type="entry name" value="RING_FYVE_PHD ZINC FINGER SUPERFAMILY PROTEIN"/>
    <property type="match status" value="1"/>
</dbReference>
<proteinExistence type="predicted"/>
<evidence type="ECO:0000256" key="4">
    <source>
        <dbReference type="SAM" id="MobiDB-lite"/>
    </source>
</evidence>
<evidence type="ECO:0000256" key="1">
    <source>
        <dbReference type="ARBA" id="ARBA00022723"/>
    </source>
</evidence>
<feature type="domain" description="RING-CH-type" evidence="5">
    <location>
        <begin position="47"/>
        <end position="87"/>
    </location>
</feature>
<organism evidence="6 7">
    <name type="scientific">Malus baccata</name>
    <name type="common">Siberian crab apple</name>
    <name type="synonym">Pyrus baccata</name>
    <dbReference type="NCBI Taxonomy" id="106549"/>
    <lineage>
        <taxon>Eukaryota</taxon>
        <taxon>Viridiplantae</taxon>
        <taxon>Streptophyta</taxon>
        <taxon>Embryophyta</taxon>
        <taxon>Tracheophyta</taxon>
        <taxon>Spermatophyta</taxon>
        <taxon>Magnoliopsida</taxon>
        <taxon>eudicotyledons</taxon>
        <taxon>Gunneridae</taxon>
        <taxon>Pentapetalae</taxon>
        <taxon>rosids</taxon>
        <taxon>fabids</taxon>
        <taxon>Rosales</taxon>
        <taxon>Rosaceae</taxon>
        <taxon>Amygdaloideae</taxon>
        <taxon>Maleae</taxon>
        <taxon>Malus</taxon>
    </lineage>
</organism>
<evidence type="ECO:0000313" key="6">
    <source>
        <dbReference type="EMBL" id="TQD84923.1"/>
    </source>
</evidence>
<keyword evidence="3" id="KW-0862">Zinc</keyword>
<sequence length="87" mass="10193">MQLKVERFEKNRTKREAVPETTAKKLSTRRWKIDVSCQKIDFKDVSSPRGKLAECMICHDEDQDSNMETPCSCCGILRYAHKRCVQR</sequence>
<dbReference type="InterPro" id="IPR033275">
    <property type="entry name" value="MARCH-like"/>
</dbReference>
<feature type="compositionally biased region" description="Basic and acidic residues" evidence="4">
    <location>
        <begin position="1"/>
        <end position="18"/>
    </location>
</feature>
<dbReference type="AlphaFoldDB" id="A0A540LEM1"/>
<dbReference type="PROSITE" id="PS51292">
    <property type="entry name" value="ZF_RING_CH"/>
    <property type="match status" value="1"/>
</dbReference>
<evidence type="ECO:0000259" key="5">
    <source>
        <dbReference type="PROSITE" id="PS51292"/>
    </source>
</evidence>
<reference evidence="6 7" key="1">
    <citation type="journal article" date="2019" name="G3 (Bethesda)">
        <title>Sequencing of a Wild Apple (Malus baccata) Genome Unravels the Differences Between Cultivated and Wild Apple Species Regarding Disease Resistance and Cold Tolerance.</title>
        <authorList>
            <person name="Chen X."/>
        </authorList>
    </citation>
    <scope>NUCLEOTIDE SEQUENCE [LARGE SCALE GENOMIC DNA]</scope>
    <source>
        <strain evidence="7">cv. Shandingzi</strain>
        <tissue evidence="6">Leaves</tissue>
    </source>
</reference>
<dbReference type="SUPFAM" id="SSF57850">
    <property type="entry name" value="RING/U-box"/>
    <property type="match status" value="1"/>
</dbReference>
<dbReference type="InterPro" id="IPR011016">
    <property type="entry name" value="Znf_RING-CH"/>
</dbReference>
<accession>A0A540LEM1</accession>
<name>A0A540LEM1_MALBA</name>
<dbReference type="Pfam" id="PF12906">
    <property type="entry name" value="RINGv"/>
    <property type="match status" value="1"/>
</dbReference>
<dbReference type="Gene3D" id="3.30.40.10">
    <property type="entry name" value="Zinc/RING finger domain, C3HC4 (zinc finger)"/>
    <property type="match status" value="1"/>
</dbReference>
<protein>
    <recommendedName>
        <fullName evidence="5">RING-CH-type domain-containing protein</fullName>
    </recommendedName>
</protein>
<keyword evidence="7" id="KW-1185">Reference proteome</keyword>